<dbReference type="EMBL" id="JABAFY010000033">
    <property type="protein sequence ID" value="NME52614.1"/>
    <property type="molecule type" value="Genomic_DNA"/>
</dbReference>
<dbReference type="Proteomes" id="UP000522333">
    <property type="component" value="Unassembled WGS sequence"/>
</dbReference>
<evidence type="ECO:0000313" key="3">
    <source>
        <dbReference type="Proteomes" id="UP000522333"/>
    </source>
</evidence>
<dbReference type="Pfam" id="PF07007">
    <property type="entry name" value="LprI"/>
    <property type="match status" value="1"/>
</dbReference>
<reference evidence="2 3" key="1">
    <citation type="submission" date="2020-04" db="EMBL/GenBank/DDBJ databases">
        <authorList>
            <person name="Hitch T.C.A."/>
            <person name="Wylensek D."/>
            <person name="Clavel T."/>
        </authorList>
    </citation>
    <scope>NUCLEOTIDE SEQUENCE [LARGE SCALE GENOMIC DNA]</scope>
    <source>
        <strain evidence="2 3">PG-251-APC-1</strain>
    </source>
</reference>
<organism evidence="2 3">
    <name type="scientific">Desulfovibrio piger</name>
    <dbReference type="NCBI Taxonomy" id="901"/>
    <lineage>
        <taxon>Bacteria</taxon>
        <taxon>Pseudomonadati</taxon>
        <taxon>Thermodesulfobacteriota</taxon>
        <taxon>Desulfovibrionia</taxon>
        <taxon>Desulfovibrionales</taxon>
        <taxon>Desulfovibrionaceae</taxon>
        <taxon>Desulfovibrio</taxon>
    </lineage>
</organism>
<dbReference type="RefSeq" id="WP_168935950.1">
    <property type="nucleotide sequence ID" value="NZ_JABAFY010000033.1"/>
</dbReference>
<dbReference type="AlphaFoldDB" id="A0A848CGG7"/>
<accession>A0A848CGG7</accession>
<dbReference type="InterPro" id="IPR009739">
    <property type="entry name" value="LprI-like_N"/>
</dbReference>
<protein>
    <submittedName>
        <fullName evidence="2">DUF1311 domain-containing protein</fullName>
    </submittedName>
</protein>
<proteinExistence type="predicted"/>
<name>A0A848CGG7_9BACT</name>
<feature type="domain" description="Lysozyme inhibitor LprI-like N-terminal" evidence="1">
    <location>
        <begin position="487"/>
        <end position="566"/>
    </location>
</feature>
<gene>
    <name evidence="2" type="ORF">HF854_08810</name>
</gene>
<sequence>MAHHPEERILTKMTSQKNFHEACNVFLIVVMRSSFFNDETFKKKQDKSIIRMMQKKDALLRLGQAKNFAPVYRTRACRSLSFDVRSLPLRWRQRTSMMEDNMKLGKWALGLCLLGSLFLQSHALAQASPASKGKASVFSFENTRLGGFYQDDKNGPLWLAADMLDGYPAFAQLLQQNQKDTSRGLQLASSWRAMPRPVQSYLGDPTPVHQYLTQKGVENPQPQLEQAYRVDLDGDGQEELLIVSQNMVPARSQGVSWQLDVPLFAKNPALPQNPQKGQHSVVMLHDANGWHLLTQYVALKDVEATWAAPRVHKILNFADLDGDGSMEILMAEYTAESVGYAVYHYTFIQDTNQDVITRSTLRQFFAVTPNEVAQFHISGRLIRPVSYEDAYGYQLQLENGIILDVAMGQDVLPEFAEASPNCLVEMDCTLEHWSDGKISSYDYFYVPNSGKIVAPADILMGQEGPVAQTSSTLINTVEELAPGFKTCVSHSSSTLEMRECNANAIKYWQNRLDKELSHARMMCRQADRPDSCLEHLNKSQEAWQNYVDMMAAYYEEVNGGSVGVLEQGYFRAEAIKAQVRILE</sequence>
<dbReference type="SUPFAM" id="SSF69318">
    <property type="entry name" value="Integrin alpha N-terminal domain"/>
    <property type="match status" value="1"/>
</dbReference>
<evidence type="ECO:0000313" key="2">
    <source>
        <dbReference type="EMBL" id="NME52614.1"/>
    </source>
</evidence>
<dbReference type="Gene3D" id="1.20.1270.180">
    <property type="match status" value="1"/>
</dbReference>
<dbReference type="InterPro" id="IPR028994">
    <property type="entry name" value="Integrin_alpha_N"/>
</dbReference>
<evidence type="ECO:0000259" key="1">
    <source>
        <dbReference type="Pfam" id="PF07007"/>
    </source>
</evidence>
<comment type="caution">
    <text evidence="2">The sequence shown here is derived from an EMBL/GenBank/DDBJ whole genome shotgun (WGS) entry which is preliminary data.</text>
</comment>